<dbReference type="InterPro" id="IPR047057">
    <property type="entry name" value="MerR_fam"/>
</dbReference>
<dbReference type="RefSeq" id="WP_209736241.1">
    <property type="nucleotide sequence ID" value="NZ_CP072611.1"/>
</dbReference>
<dbReference type="GO" id="GO:0003677">
    <property type="term" value="F:DNA binding"/>
    <property type="evidence" value="ECO:0007669"/>
    <property type="project" value="UniProtKB-KW"/>
</dbReference>
<dbReference type="InterPro" id="IPR000551">
    <property type="entry name" value="MerR-type_HTH_dom"/>
</dbReference>
<organism evidence="4 5">
    <name type="scientific">Aureimonas populi</name>
    <dbReference type="NCBI Taxonomy" id="1701758"/>
    <lineage>
        <taxon>Bacteria</taxon>
        <taxon>Pseudomonadati</taxon>
        <taxon>Pseudomonadota</taxon>
        <taxon>Alphaproteobacteria</taxon>
        <taxon>Hyphomicrobiales</taxon>
        <taxon>Aurantimonadaceae</taxon>
        <taxon>Aureimonas</taxon>
    </lineage>
</organism>
<dbReference type="InterPro" id="IPR009061">
    <property type="entry name" value="DNA-bd_dom_put_sf"/>
</dbReference>
<reference evidence="5" key="1">
    <citation type="journal article" date="2019" name="Int. J. Syst. Evol. Microbiol.">
        <title>The Global Catalogue of Microorganisms (GCM) 10K type strain sequencing project: providing services to taxonomists for standard genome sequencing and annotation.</title>
        <authorList>
            <consortium name="The Broad Institute Genomics Platform"/>
            <consortium name="The Broad Institute Genome Sequencing Center for Infectious Disease"/>
            <person name="Wu L."/>
            <person name="Ma J."/>
        </authorList>
    </citation>
    <scope>NUCLEOTIDE SEQUENCE [LARGE SCALE GENOMIC DNA]</scope>
    <source>
        <strain evidence="5">ZS-35-S2</strain>
    </source>
</reference>
<dbReference type="PANTHER" id="PTHR30204">
    <property type="entry name" value="REDOX-CYCLING DRUG-SENSING TRANSCRIPTIONAL ACTIVATOR SOXR"/>
    <property type="match status" value="1"/>
</dbReference>
<dbReference type="PANTHER" id="PTHR30204:SF58">
    <property type="entry name" value="HTH-TYPE TRANSCRIPTIONAL REGULATOR YFMP"/>
    <property type="match status" value="1"/>
</dbReference>
<accession>A0ABW5CSK5</accession>
<evidence type="ECO:0000313" key="4">
    <source>
        <dbReference type="EMBL" id="MFD2239033.1"/>
    </source>
</evidence>
<comment type="caution">
    <text evidence="4">The sequence shown here is derived from an EMBL/GenBank/DDBJ whole genome shotgun (WGS) entry which is preliminary data.</text>
</comment>
<keyword evidence="1 4" id="KW-0238">DNA-binding</keyword>
<dbReference type="SMART" id="SM00422">
    <property type="entry name" value="HTH_MERR"/>
    <property type="match status" value="1"/>
</dbReference>
<feature type="coiled-coil region" evidence="2">
    <location>
        <begin position="79"/>
        <end position="116"/>
    </location>
</feature>
<evidence type="ECO:0000313" key="5">
    <source>
        <dbReference type="Proteomes" id="UP001597371"/>
    </source>
</evidence>
<proteinExistence type="predicted"/>
<keyword evidence="2" id="KW-0175">Coiled coil</keyword>
<feature type="domain" description="HTH merR-type" evidence="3">
    <location>
        <begin position="4"/>
        <end position="71"/>
    </location>
</feature>
<dbReference type="CDD" id="cd04776">
    <property type="entry name" value="HTH_GnyR"/>
    <property type="match status" value="1"/>
</dbReference>
<dbReference type="Pfam" id="PF13411">
    <property type="entry name" value="MerR_1"/>
    <property type="match status" value="1"/>
</dbReference>
<keyword evidence="5" id="KW-1185">Reference proteome</keyword>
<dbReference type="EMBL" id="JBHUIJ010000023">
    <property type="protein sequence ID" value="MFD2239033.1"/>
    <property type="molecule type" value="Genomic_DNA"/>
</dbReference>
<gene>
    <name evidence="4" type="ORF">ACFSKQ_16390</name>
</gene>
<dbReference type="PROSITE" id="PS50937">
    <property type="entry name" value="HTH_MERR_2"/>
    <property type="match status" value="1"/>
</dbReference>
<name>A0ABW5CSK5_9HYPH</name>
<evidence type="ECO:0000256" key="1">
    <source>
        <dbReference type="ARBA" id="ARBA00023125"/>
    </source>
</evidence>
<dbReference type="SUPFAM" id="SSF46955">
    <property type="entry name" value="Putative DNA-binding domain"/>
    <property type="match status" value="1"/>
</dbReference>
<evidence type="ECO:0000256" key="2">
    <source>
        <dbReference type="SAM" id="Coils"/>
    </source>
</evidence>
<dbReference type="Proteomes" id="UP001597371">
    <property type="component" value="Unassembled WGS sequence"/>
</dbReference>
<evidence type="ECO:0000259" key="3">
    <source>
        <dbReference type="PROSITE" id="PS50937"/>
    </source>
</evidence>
<protein>
    <submittedName>
        <fullName evidence="4">MerR family DNA-binding transcriptional regulator</fullName>
    </submittedName>
</protein>
<dbReference type="Gene3D" id="1.10.1660.10">
    <property type="match status" value="1"/>
</dbReference>
<sequence length="131" mass="15279">MRDYYTITELTREFDISTRTIRFYEDEGLIAPIRRGRTRLFRHSDRQLLKAILRGKRLGFSIAEIREIMGMYRSPPGEAGQLRTIIRKVAERRAELEQKRRDIDDLLAELDHAEEACLTRMAELGIAPVSS</sequence>